<dbReference type="Proteomes" id="UP000814140">
    <property type="component" value="Unassembled WGS sequence"/>
</dbReference>
<name>A0ACB8T496_9AGAM</name>
<accession>A0ACB8T496</accession>
<protein>
    <submittedName>
        <fullName evidence="1">Uncharacterized protein</fullName>
    </submittedName>
</protein>
<reference evidence="1" key="2">
    <citation type="journal article" date="2022" name="New Phytol.">
        <title>Evolutionary transition to the ectomycorrhizal habit in the genomes of a hyperdiverse lineage of mushroom-forming fungi.</title>
        <authorList>
            <person name="Looney B."/>
            <person name="Miyauchi S."/>
            <person name="Morin E."/>
            <person name="Drula E."/>
            <person name="Courty P.E."/>
            <person name="Kohler A."/>
            <person name="Kuo A."/>
            <person name="LaButti K."/>
            <person name="Pangilinan J."/>
            <person name="Lipzen A."/>
            <person name="Riley R."/>
            <person name="Andreopoulos W."/>
            <person name="He G."/>
            <person name="Johnson J."/>
            <person name="Nolan M."/>
            <person name="Tritt A."/>
            <person name="Barry K.W."/>
            <person name="Grigoriev I.V."/>
            <person name="Nagy L.G."/>
            <person name="Hibbett D."/>
            <person name="Henrissat B."/>
            <person name="Matheny P.B."/>
            <person name="Labbe J."/>
            <person name="Martin F.M."/>
        </authorList>
    </citation>
    <scope>NUCLEOTIDE SEQUENCE</scope>
    <source>
        <strain evidence="1">HHB10654</strain>
    </source>
</reference>
<evidence type="ECO:0000313" key="1">
    <source>
        <dbReference type="EMBL" id="KAI0063583.1"/>
    </source>
</evidence>
<evidence type="ECO:0000313" key="2">
    <source>
        <dbReference type="Proteomes" id="UP000814140"/>
    </source>
</evidence>
<comment type="caution">
    <text evidence="1">The sequence shown here is derived from an EMBL/GenBank/DDBJ whole genome shotgun (WGS) entry which is preliminary data.</text>
</comment>
<proteinExistence type="predicted"/>
<sequence length="689" mass="78291">MSVPQYYSGSWPPKASPGIYYTYFPQSQGPSPAPTRPPTSDLRIQGPTPGALDRKQPDRILRNPRSTLTFASFNPHAAAGRSHATQRDHGQKPKRIVIETYIGGHSEWRFVPRANLAEGVHDEGDWPRLVNICGMVVHVDQDQWDIYKLDPAYVCSVPKAPGMPAITRNQPRKDPAPQAATASHAGATPLPRAKRRMSSPEAPPLKRPRHNASPDDDDDLEVEEMTIDPPVHRAPPSPPQTQVPNRKVNNQGTRSQSSNNAYSSRSSLSRDYSQNPETFDEAPFPTSQSSQQTQAGSSASFEGSTAASASETTSQPVPPHASFKRKGDPDEPRDTNPNAAPDTFKPSKRARMGSPEGPARETTANYMHRQRKKMEEFTRQARVLKERRDQQYIEELLDLLPEELQGFTTEEIRSQFWLFSQQSGPGQHARESSRQGIPNETSAEAQPEPTSQEHSHPIPEQQAEIDEEAAHQAAIAESRAKLAELERDRPLWEAMAQERKRREHDEAEAQRLRKERQRREEEERERMRQRRAAAEAERQRLLEEHAARMRREKQRRERWSLGQWTPQRALERYNQLAEEFDTKKFSTDDPLHFAVVPWPVLRAPASFGAEDIAWADVEAFFTAAREHMRAQDYKAFVEKSHRRFHPDRWSSRNLLRTIADETVRSTIEVAANTVAQALTPLWSDAKRGR</sequence>
<dbReference type="EMBL" id="MU277202">
    <property type="protein sequence ID" value="KAI0063583.1"/>
    <property type="molecule type" value="Genomic_DNA"/>
</dbReference>
<reference evidence="1" key="1">
    <citation type="submission" date="2021-03" db="EMBL/GenBank/DDBJ databases">
        <authorList>
            <consortium name="DOE Joint Genome Institute"/>
            <person name="Ahrendt S."/>
            <person name="Looney B.P."/>
            <person name="Miyauchi S."/>
            <person name="Morin E."/>
            <person name="Drula E."/>
            <person name="Courty P.E."/>
            <person name="Chicoki N."/>
            <person name="Fauchery L."/>
            <person name="Kohler A."/>
            <person name="Kuo A."/>
            <person name="Labutti K."/>
            <person name="Pangilinan J."/>
            <person name="Lipzen A."/>
            <person name="Riley R."/>
            <person name="Andreopoulos W."/>
            <person name="He G."/>
            <person name="Johnson J."/>
            <person name="Barry K.W."/>
            <person name="Grigoriev I.V."/>
            <person name="Nagy L."/>
            <person name="Hibbett D."/>
            <person name="Henrissat B."/>
            <person name="Matheny P.B."/>
            <person name="Labbe J."/>
            <person name="Martin F."/>
        </authorList>
    </citation>
    <scope>NUCLEOTIDE SEQUENCE</scope>
    <source>
        <strain evidence="1">HHB10654</strain>
    </source>
</reference>
<keyword evidence="2" id="KW-1185">Reference proteome</keyword>
<gene>
    <name evidence="1" type="ORF">BV25DRAFT_1883398</name>
</gene>
<organism evidence="1 2">
    <name type="scientific">Artomyces pyxidatus</name>
    <dbReference type="NCBI Taxonomy" id="48021"/>
    <lineage>
        <taxon>Eukaryota</taxon>
        <taxon>Fungi</taxon>
        <taxon>Dikarya</taxon>
        <taxon>Basidiomycota</taxon>
        <taxon>Agaricomycotina</taxon>
        <taxon>Agaricomycetes</taxon>
        <taxon>Russulales</taxon>
        <taxon>Auriscalpiaceae</taxon>
        <taxon>Artomyces</taxon>
    </lineage>
</organism>